<dbReference type="EnsemblMetazoa" id="XM_003426514">
    <property type="protein sequence ID" value="XP_003426562"/>
    <property type="gene ID" value="LOC100113756"/>
</dbReference>
<evidence type="ECO:0000259" key="7">
    <source>
        <dbReference type="Pfam" id="PF06916"/>
    </source>
</evidence>
<dbReference type="Pfam" id="PF06916">
    <property type="entry name" value="FAM210A-B_dom"/>
    <property type="match status" value="1"/>
</dbReference>
<evidence type="ECO:0000313" key="8">
    <source>
        <dbReference type="EnsemblMetazoa" id="XP_003426562"/>
    </source>
</evidence>
<dbReference type="InParanoid" id="A0A7M7GD21"/>
<name>A0A7M7GD21_NASVI</name>
<feature type="transmembrane region" description="Helical" evidence="6">
    <location>
        <begin position="125"/>
        <end position="148"/>
    </location>
</feature>
<dbReference type="OrthoDB" id="5874039at2759"/>
<feature type="domain" description="DUF1279" evidence="7">
    <location>
        <begin position="116"/>
        <end position="202"/>
    </location>
</feature>
<comment type="subcellular location">
    <subcellularLocation>
        <location evidence="1">Membrane</location>
        <topology evidence="1">Single-pass membrane protein</topology>
    </subcellularLocation>
</comment>
<dbReference type="InterPro" id="IPR045866">
    <property type="entry name" value="FAM210A/B-like"/>
</dbReference>
<keyword evidence="3 6" id="KW-1133">Transmembrane helix</keyword>
<dbReference type="AlphaFoldDB" id="A0A7M7GD21"/>
<dbReference type="PANTHER" id="PTHR21377:SF1">
    <property type="entry name" value="PROTEIN FAM210A"/>
    <property type="match status" value="1"/>
</dbReference>
<reference evidence="8" key="1">
    <citation type="submission" date="2021-01" db="UniProtKB">
        <authorList>
            <consortium name="EnsemblMetazoa"/>
        </authorList>
    </citation>
    <scope>IDENTIFICATION</scope>
</reference>
<evidence type="ECO:0000256" key="4">
    <source>
        <dbReference type="ARBA" id="ARBA00023054"/>
    </source>
</evidence>
<evidence type="ECO:0000256" key="2">
    <source>
        <dbReference type="ARBA" id="ARBA00022692"/>
    </source>
</evidence>
<evidence type="ECO:0000256" key="5">
    <source>
        <dbReference type="ARBA" id="ARBA00023136"/>
    </source>
</evidence>
<gene>
    <name evidence="8" type="primary">100113756</name>
</gene>
<keyword evidence="9" id="KW-1185">Reference proteome</keyword>
<proteinExistence type="predicted"/>
<evidence type="ECO:0000256" key="1">
    <source>
        <dbReference type="ARBA" id="ARBA00004167"/>
    </source>
</evidence>
<evidence type="ECO:0000313" key="9">
    <source>
        <dbReference type="Proteomes" id="UP000002358"/>
    </source>
</evidence>
<keyword evidence="5 6" id="KW-0472">Membrane</keyword>
<keyword evidence="4" id="KW-0175">Coiled coil</keyword>
<evidence type="ECO:0000256" key="6">
    <source>
        <dbReference type="SAM" id="Phobius"/>
    </source>
</evidence>
<dbReference type="Proteomes" id="UP000002358">
    <property type="component" value="Chromosome 5"/>
</dbReference>
<dbReference type="GO" id="GO:0016020">
    <property type="term" value="C:membrane"/>
    <property type="evidence" value="ECO:0007669"/>
    <property type="project" value="UniProtKB-SubCell"/>
</dbReference>
<dbReference type="GO" id="GO:0005739">
    <property type="term" value="C:mitochondrion"/>
    <property type="evidence" value="ECO:0007669"/>
    <property type="project" value="TreeGrafter"/>
</dbReference>
<dbReference type="InterPro" id="IPR009688">
    <property type="entry name" value="FAM210A/B-like_dom"/>
</dbReference>
<dbReference type="PANTHER" id="PTHR21377">
    <property type="entry name" value="PROTEIN FAM210B, MITOCHONDRIAL"/>
    <property type="match status" value="1"/>
</dbReference>
<sequence length="253" mass="28450">MELVIGRGLKCSYFLVPRTSTIPIKLPTFFCKCPITANRQIQNLARHLGSSYQSINFNLFNRQHDRTYESGLLACKINALKFSTSTKSEPATKTEVPNKDCNEAPAAAEEKKTVFQKMKQLAKDYWHILIPVHIVTSIGWASVFYIAAKNGVDIIGILESLHLSESYLEMLRGSNAGHWAVTYALYKVFTPVRYTVTVGGTTMCIRYLNRWGYLKYKNPKLVQSIKSAAEHKYAQSFKSSTSSKSSTSQSPKT</sequence>
<keyword evidence="2 6" id="KW-0812">Transmembrane</keyword>
<organism evidence="8 9">
    <name type="scientific">Nasonia vitripennis</name>
    <name type="common">Parasitic wasp</name>
    <dbReference type="NCBI Taxonomy" id="7425"/>
    <lineage>
        <taxon>Eukaryota</taxon>
        <taxon>Metazoa</taxon>
        <taxon>Ecdysozoa</taxon>
        <taxon>Arthropoda</taxon>
        <taxon>Hexapoda</taxon>
        <taxon>Insecta</taxon>
        <taxon>Pterygota</taxon>
        <taxon>Neoptera</taxon>
        <taxon>Endopterygota</taxon>
        <taxon>Hymenoptera</taxon>
        <taxon>Apocrita</taxon>
        <taxon>Proctotrupomorpha</taxon>
        <taxon>Chalcidoidea</taxon>
        <taxon>Pteromalidae</taxon>
        <taxon>Pteromalinae</taxon>
        <taxon>Nasonia</taxon>
    </lineage>
</organism>
<evidence type="ECO:0000256" key="3">
    <source>
        <dbReference type="ARBA" id="ARBA00022989"/>
    </source>
</evidence>
<accession>A0A7M7GD21</accession>
<protein>
    <recommendedName>
        <fullName evidence="7">DUF1279 domain-containing protein</fullName>
    </recommendedName>
</protein>